<comment type="caution">
    <text evidence="3">The sequence shown here is derived from an EMBL/GenBank/DDBJ whole genome shotgun (WGS) entry which is preliminary data.</text>
</comment>
<feature type="transmembrane region" description="Helical" evidence="1">
    <location>
        <begin position="14"/>
        <end position="31"/>
    </location>
</feature>
<dbReference type="EMBL" id="LCHN01000021">
    <property type="protein sequence ID" value="KKT35145.1"/>
    <property type="molecule type" value="Genomic_DNA"/>
</dbReference>
<evidence type="ECO:0000259" key="2">
    <source>
        <dbReference type="Pfam" id="PF18893"/>
    </source>
</evidence>
<keyword evidence="1" id="KW-0812">Transmembrane</keyword>
<feature type="domain" description="DUF5652" evidence="2">
    <location>
        <begin position="10"/>
        <end position="63"/>
    </location>
</feature>
<dbReference type="AlphaFoldDB" id="A0A0G1GKV2"/>
<keyword evidence="1" id="KW-1133">Transmembrane helix</keyword>
<keyword evidence="1" id="KW-0472">Membrane</keyword>
<gene>
    <name evidence="3" type="ORF">UW23_C0021G0005</name>
</gene>
<dbReference type="Pfam" id="PF18893">
    <property type="entry name" value="DUF5652"/>
    <property type="match status" value="1"/>
</dbReference>
<sequence length="83" mass="9238">MINFTSSSLLRSPFLYMVVIADLVLRGIALYKSARKGQTAWFVALLIINSMGILPIIYLLINKELVFSPAAKPAKKVTRKGKK</sequence>
<protein>
    <recommendedName>
        <fullName evidence="2">DUF5652 domain-containing protein</fullName>
    </recommendedName>
</protein>
<dbReference type="Proteomes" id="UP000034069">
    <property type="component" value="Unassembled WGS sequence"/>
</dbReference>
<feature type="transmembrane region" description="Helical" evidence="1">
    <location>
        <begin position="40"/>
        <end position="61"/>
    </location>
</feature>
<accession>A0A0G1GKV2</accession>
<evidence type="ECO:0000256" key="1">
    <source>
        <dbReference type="SAM" id="Phobius"/>
    </source>
</evidence>
<evidence type="ECO:0000313" key="3">
    <source>
        <dbReference type="EMBL" id="KKT35145.1"/>
    </source>
</evidence>
<name>A0A0G1GKV2_9BACT</name>
<evidence type="ECO:0000313" key="4">
    <source>
        <dbReference type="Proteomes" id="UP000034069"/>
    </source>
</evidence>
<dbReference type="InterPro" id="IPR043712">
    <property type="entry name" value="DUF5652"/>
</dbReference>
<reference evidence="3 4" key="1">
    <citation type="journal article" date="2015" name="Nature">
        <title>rRNA introns, odd ribosomes, and small enigmatic genomes across a large radiation of phyla.</title>
        <authorList>
            <person name="Brown C.T."/>
            <person name="Hug L.A."/>
            <person name="Thomas B.C."/>
            <person name="Sharon I."/>
            <person name="Castelle C.J."/>
            <person name="Singh A."/>
            <person name="Wilkins M.J."/>
            <person name="Williams K.H."/>
            <person name="Banfield J.F."/>
        </authorList>
    </citation>
    <scope>NUCLEOTIDE SEQUENCE [LARGE SCALE GENOMIC DNA]</scope>
</reference>
<proteinExistence type="predicted"/>
<organism evidence="3 4">
    <name type="scientific">Candidatus Collierbacteria bacterium GW2011_GWA1_44_12</name>
    <dbReference type="NCBI Taxonomy" id="1618376"/>
    <lineage>
        <taxon>Bacteria</taxon>
        <taxon>Candidatus Collieribacteriota</taxon>
    </lineage>
</organism>